<dbReference type="EMBL" id="CP036200">
    <property type="protein sequence ID" value="QBF82314.1"/>
    <property type="molecule type" value="Genomic_DNA"/>
</dbReference>
<name>A0A411PFS4_9GAMM</name>
<proteinExistence type="predicted"/>
<dbReference type="RefSeq" id="WP_130598319.1">
    <property type="nucleotide sequence ID" value="NZ_CP036200.1"/>
</dbReference>
<dbReference type="Proteomes" id="UP000291106">
    <property type="component" value="Chromosome"/>
</dbReference>
<organism evidence="1 2">
    <name type="scientific">Shewanella maritima</name>
    <dbReference type="NCBI Taxonomy" id="2520507"/>
    <lineage>
        <taxon>Bacteria</taxon>
        <taxon>Pseudomonadati</taxon>
        <taxon>Pseudomonadota</taxon>
        <taxon>Gammaproteobacteria</taxon>
        <taxon>Alteromonadales</taxon>
        <taxon>Shewanellaceae</taxon>
        <taxon>Shewanella</taxon>
    </lineage>
</organism>
<evidence type="ECO:0000313" key="1">
    <source>
        <dbReference type="EMBL" id="QBF82314.1"/>
    </source>
</evidence>
<evidence type="ECO:0008006" key="3">
    <source>
        <dbReference type="Google" id="ProtNLM"/>
    </source>
</evidence>
<dbReference type="AlphaFoldDB" id="A0A411PFS4"/>
<sequence length="204" mass="22858">MSILTDEELACFGELFTPQSATSLEPHQAEKTQAYDEHYLSVSTEIPQVLTKILGQAQLTLLAEISHYRLWFPLVLKRDELGQFVPVLGVPEVLDARGSERSWRVNNLKGVKVMTRCCEAQAQVLSLSSSGLTIRLPENCCADDFYQANLLLPGSQPISVDFEPVRTENDIMAARINAHGHARQAIREFLFSEHKAQFSHLYAS</sequence>
<keyword evidence="2" id="KW-1185">Reference proteome</keyword>
<evidence type="ECO:0000313" key="2">
    <source>
        <dbReference type="Proteomes" id="UP000291106"/>
    </source>
</evidence>
<reference evidence="1 2" key="1">
    <citation type="submission" date="2019-02" db="EMBL/GenBank/DDBJ databases">
        <title>Shewanella sp. D4-2 isolated from Dokdo Island.</title>
        <authorList>
            <person name="Baek K."/>
        </authorList>
    </citation>
    <scope>NUCLEOTIDE SEQUENCE [LARGE SCALE GENOMIC DNA]</scope>
    <source>
        <strain evidence="1 2">D4-2</strain>
    </source>
</reference>
<dbReference type="KEGG" id="smai:EXU30_06065"/>
<dbReference type="OrthoDB" id="6398247at2"/>
<protein>
    <recommendedName>
        <fullName evidence="3">PilZ domain-containing protein</fullName>
    </recommendedName>
</protein>
<gene>
    <name evidence="1" type="ORF">EXU30_06065</name>
</gene>
<accession>A0A411PFS4</accession>